<protein>
    <submittedName>
        <fullName evidence="2">Uncharacterized protein</fullName>
    </submittedName>
</protein>
<reference evidence="2" key="1">
    <citation type="journal article" date="2020" name="Stud. Mycol.">
        <title>101 Dothideomycetes genomes: a test case for predicting lifestyles and emergence of pathogens.</title>
        <authorList>
            <person name="Haridas S."/>
            <person name="Albert R."/>
            <person name="Binder M."/>
            <person name="Bloem J."/>
            <person name="Labutti K."/>
            <person name="Salamov A."/>
            <person name="Andreopoulos B."/>
            <person name="Baker S."/>
            <person name="Barry K."/>
            <person name="Bills G."/>
            <person name="Bluhm B."/>
            <person name="Cannon C."/>
            <person name="Castanera R."/>
            <person name="Culley D."/>
            <person name="Daum C."/>
            <person name="Ezra D."/>
            <person name="Gonzalez J."/>
            <person name="Henrissat B."/>
            <person name="Kuo A."/>
            <person name="Liang C."/>
            <person name="Lipzen A."/>
            <person name="Lutzoni F."/>
            <person name="Magnuson J."/>
            <person name="Mondo S."/>
            <person name="Nolan M."/>
            <person name="Ohm R."/>
            <person name="Pangilinan J."/>
            <person name="Park H.-J."/>
            <person name="Ramirez L."/>
            <person name="Alfaro M."/>
            <person name="Sun H."/>
            <person name="Tritt A."/>
            <person name="Yoshinaga Y."/>
            <person name="Zwiers L.-H."/>
            <person name="Turgeon B."/>
            <person name="Goodwin S."/>
            <person name="Spatafora J."/>
            <person name="Crous P."/>
            <person name="Grigoriev I."/>
        </authorList>
    </citation>
    <scope>NUCLEOTIDE SEQUENCE</scope>
    <source>
        <strain evidence="2">CBS 122367</strain>
    </source>
</reference>
<dbReference type="EMBL" id="MU005573">
    <property type="protein sequence ID" value="KAF2688867.1"/>
    <property type="molecule type" value="Genomic_DNA"/>
</dbReference>
<accession>A0A6G1JE73</accession>
<dbReference type="AlphaFoldDB" id="A0A6G1JE73"/>
<feature type="compositionally biased region" description="Acidic residues" evidence="1">
    <location>
        <begin position="32"/>
        <end position="43"/>
    </location>
</feature>
<feature type="compositionally biased region" description="Acidic residues" evidence="1">
    <location>
        <begin position="1"/>
        <end position="24"/>
    </location>
</feature>
<sequence length="93" mass="10111">MSDLGLEEGADESDADNEYEGGDELEVHESSSDDDGDDDDDREEDLKGWNDSVHAGREKEGVGDGRDEHCEGEYGSECEDLGDMFGEESGESD</sequence>
<keyword evidence="3" id="KW-1185">Reference proteome</keyword>
<dbReference type="Proteomes" id="UP000799291">
    <property type="component" value="Unassembled WGS sequence"/>
</dbReference>
<name>A0A6G1JE73_9PLEO</name>
<evidence type="ECO:0000313" key="3">
    <source>
        <dbReference type="Proteomes" id="UP000799291"/>
    </source>
</evidence>
<proteinExistence type="predicted"/>
<gene>
    <name evidence="2" type="ORF">K458DRAFT_414560</name>
</gene>
<feature type="non-terminal residue" evidence="2">
    <location>
        <position position="93"/>
    </location>
</feature>
<feature type="region of interest" description="Disordered" evidence="1">
    <location>
        <begin position="1"/>
        <end position="93"/>
    </location>
</feature>
<feature type="compositionally biased region" description="Acidic residues" evidence="1">
    <location>
        <begin position="74"/>
        <end position="93"/>
    </location>
</feature>
<feature type="compositionally biased region" description="Basic and acidic residues" evidence="1">
    <location>
        <begin position="44"/>
        <end position="72"/>
    </location>
</feature>
<evidence type="ECO:0000313" key="2">
    <source>
        <dbReference type="EMBL" id="KAF2688867.1"/>
    </source>
</evidence>
<organism evidence="2 3">
    <name type="scientific">Lentithecium fluviatile CBS 122367</name>
    <dbReference type="NCBI Taxonomy" id="1168545"/>
    <lineage>
        <taxon>Eukaryota</taxon>
        <taxon>Fungi</taxon>
        <taxon>Dikarya</taxon>
        <taxon>Ascomycota</taxon>
        <taxon>Pezizomycotina</taxon>
        <taxon>Dothideomycetes</taxon>
        <taxon>Pleosporomycetidae</taxon>
        <taxon>Pleosporales</taxon>
        <taxon>Massarineae</taxon>
        <taxon>Lentitheciaceae</taxon>
        <taxon>Lentithecium</taxon>
    </lineage>
</organism>
<evidence type="ECO:0000256" key="1">
    <source>
        <dbReference type="SAM" id="MobiDB-lite"/>
    </source>
</evidence>